<dbReference type="SMART" id="SM00530">
    <property type="entry name" value="HTH_XRE"/>
    <property type="match status" value="1"/>
</dbReference>
<comment type="caution">
    <text evidence="2">The sequence shown here is derived from an EMBL/GenBank/DDBJ whole genome shotgun (WGS) entry which is preliminary data.</text>
</comment>
<dbReference type="Pfam" id="PF19054">
    <property type="entry name" value="DUF5753"/>
    <property type="match status" value="1"/>
</dbReference>
<proteinExistence type="predicted"/>
<dbReference type="InterPro" id="IPR001387">
    <property type="entry name" value="Cro/C1-type_HTH"/>
</dbReference>
<accession>A0ABN2ZF26</accession>
<dbReference type="Pfam" id="PF13560">
    <property type="entry name" value="HTH_31"/>
    <property type="match status" value="1"/>
</dbReference>
<evidence type="ECO:0000259" key="1">
    <source>
        <dbReference type="PROSITE" id="PS50943"/>
    </source>
</evidence>
<dbReference type="EMBL" id="BAAAPF010000230">
    <property type="protein sequence ID" value="GAA2141235.1"/>
    <property type="molecule type" value="Genomic_DNA"/>
</dbReference>
<keyword evidence="3" id="KW-1185">Reference proteome</keyword>
<dbReference type="CDD" id="cd00093">
    <property type="entry name" value="HTH_XRE"/>
    <property type="match status" value="1"/>
</dbReference>
<reference evidence="2 3" key="1">
    <citation type="journal article" date="2019" name="Int. J. Syst. Evol. Microbiol.">
        <title>The Global Catalogue of Microorganisms (GCM) 10K type strain sequencing project: providing services to taxonomists for standard genome sequencing and annotation.</title>
        <authorList>
            <consortium name="The Broad Institute Genomics Platform"/>
            <consortium name="The Broad Institute Genome Sequencing Center for Infectious Disease"/>
            <person name="Wu L."/>
            <person name="Ma J."/>
        </authorList>
    </citation>
    <scope>NUCLEOTIDE SEQUENCE [LARGE SCALE GENOMIC DNA]</scope>
    <source>
        <strain evidence="2 3">JCM 15481</strain>
    </source>
</reference>
<dbReference type="InterPro" id="IPR043917">
    <property type="entry name" value="DUF5753"/>
</dbReference>
<dbReference type="SUPFAM" id="SSF47413">
    <property type="entry name" value="lambda repressor-like DNA-binding domains"/>
    <property type="match status" value="1"/>
</dbReference>
<dbReference type="InterPro" id="IPR010982">
    <property type="entry name" value="Lambda_DNA-bd_dom_sf"/>
</dbReference>
<sequence>METYKTPRQKYGEELRLRRLAKGMTQDALAEVVVCSPTLISHFEAGRRLPRMEDAQRIDKALSTDGFFARWLVNLEGRYADHFSEAAELEQLAVVIKEFAALAVPGLLQTPDYARALFRAAQPNHTMDELDRRVVNRIERARLLDDPRSPTVWTVLDEAVIRRVVGGREVMADQLEHILGLAETGRIRLHAIPYTSGAHALMEGMLSLMSFDAMAPVAYVEGVHVGQLLDDPARVAACVTSYTLALGDALPPLESIALLRAAAEEFRNA</sequence>
<feature type="domain" description="HTH cro/C1-type" evidence="1">
    <location>
        <begin position="15"/>
        <end position="67"/>
    </location>
</feature>
<evidence type="ECO:0000313" key="2">
    <source>
        <dbReference type="EMBL" id="GAA2141235.1"/>
    </source>
</evidence>
<evidence type="ECO:0000313" key="3">
    <source>
        <dbReference type="Proteomes" id="UP001500443"/>
    </source>
</evidence>
<dbReference type="PROSITE" id="PS50943">
    <property type="entry name" value="HTH_CROC1"/>
    <property type="match status" value="1"/>
</dbReference>
<name>A0ABN2ZF26_9ACTN</name>
<organism evidence="2 3">
    <name type="scientific">Streptomyces synnematoformans</name>
    <dbReference type="NCBI Taxonomy" id="415721"/>
    <lineage>
        <taxon>Bacteria</taxon>
        <taxon>Bacillati</taxon>
        <taxon>Actinomycetota</taxon>
        <taxon>Actinomycetes</taxon>
        <taxon>Kitasatosporales</taxon>
        <taxon>Streptomycetaceae</taxon>
        <taxon>Streptomyces</taxon>
    </lineage>
</organism>
<dbReference type="Gene3D" id="1.10.260.40">
    <property type="entry name" value="lambda repressor-like DNA-binding domains"/>
    <property type="match status" value="1"/>
</dbReference>
<dbReference type="Proteomes" id="UP001500443">
    <property type="component" value="Unassembled WGS sequence"/>
</dbReference>
<dbReference type="RefSeq" id="WP_344292711.1">
    <property type="nucleotide sequence ID" value="NZ_BAAAPF010000230.1"/>
</dbReference>
<gene>
    <name evidence="2" type="ORF">GCM10009802_51740</name>
</gene>
<protein>
    <submittedName>
        <fullName evidence="2">Helix-turn-helix transcriptional regulator</fullName>
    </submittedName>
</protein>